<organism evidence="2 3">
    <name type="scientific">Ajellomyces capsulatus (strain H143)</name>
    <name type="common">Darling's disease fungus</name>
    <name type="synonym">Histoplasma capsulatum</name>
    <dbReference type="NCBI Taxonomy" id="544712"/>
    <lineage>
        <taxon>Eukaryota</taxon>
        <taxon>Fungi</taxon>
        <taxon>Dikarya</taxon>
        <taxon>Ascomycota</taxon>
        <taxon>Pezizomycotina</taxon>
        <taxon>Eurotiomycetes</taxon>
        <taxon>Eurotiomycetidae</taxon>
        <taxon>Onygenales</taxon>
        <taxon>Ajellomycetaceae</taxon>
        <taxon>Histoplasma</taxon>
    </lineage>
</organism>
<dbReference type="VEuPathDB" id="FungiDB:HCDG_05214"/>
<dbReference type="Proteomes" id="UP000002624">
    <property type="component" value="Unassembled WGS sequence"/>
</dbReference>
<name>C6HGX3_AJECH</name>
<evidence type="ECO:0000256" key="1">
    <source>
        <dbReference type="SAM" id="MobiDB-lite"/>
    </source>
</evidence>
<dbReference type="EMBL" id="GG692426">
    <property type="protein sequence ID" value="EER40625.1"/>
    <property type="molecule type" value="Genomic_DNA"/>
</dbReference>
<evidence type="ECO:0000313" key="2">
    <source>
        <dbReference type="EMBL" id="EER40625.1"/>
    </source>
</evidence>
<accession>C6HGX3</accession>
<feature type="region of interest" description="Disordered" evidence="1">
    <location>
        <begin position="1"/>
        <end position="21"/>
    </location>
</feature>
<proteinExistence type="predicted"/>
<dbReference type="HOGENOM" id="CLU_1547111_0_0_1"/>
<sequence length="173" mass="18993">MPGNSLDSRESEKGPDFLTPGMHGKPSQLYLSCPVMEEWSCRPLFNCRVAHLQLKALAATFPGEGCHALQIGLWPCIRPYISATKSATAEDSYQALLTAVPTAMALSKGPQPLNPAHNDFRVREWGNYFLTSTLRISLRLVARLSSMGTTTIRRNGVVPRETPPNNHAKGYIG</sequence>
<dbReference type="AlphaFoldDB" id="C6HGX3"/>
<evidence type="ECO:0000313" key="3">
    <source>
        <dbReference type="Proteomes" id="UP000002624"/>
    </source>
</evidence>
<reference evidence="3" key="1">
    <citation type="submission" date="2009-05" db="EMBL/GenBank/DDBJ databases">
        <title>The genome sequence of Ajellomyces capsulatus strain H143.</title>
        <authorList>
            <person name="Champion M."/>
            <person name="Cuomo C.A."/>
            <person name="Ma L.-J."/>
            <person name="Henn M.R."/>
            <person name="Sil A."/>
            <person name="Goldman B."/>
            <person name="Young S.K."/>
            <person name="Kodira C.D."/>
            <person name="Zeng Q."/>
            <person name="Koehrsen M."/>
            <person name="Alvarado L."/>
            <person name="Berlin A.M."/>
            <person name="Borenstein D."/>
            <person name="Chen Z."/>
            <person name="Engels R."/>
            <person name="Freedman E."/>
            <person name="Gellesch M."/>
            <person name="Goldberg J."/>
            <person name="Griggs A."/>
            <person name="Gujja S."/>
            <person name="Heiman D.I."/>
            <person name="Hepburn T.A."/>
            <person name="Howarth C."/>
            <person name="Jen D."/>
            <person name="Larson L."/>
            <person name="Lewis B."/>
            <person name="Mehta T."/>
            <person name="Park D."/>
            <person name="Pearson M."/>
            <person name="Roberts A."/>
            <person name="Saif S."/>
            <person name="Shea T.D."/>
            <person name="Shenoy N."/>
            <person name="Sisk P."/>
            <person name="Stolte C."/>
            <person name="Sykes S."/>
            <person name="Walk T."/>
            <person name="White J."/>
            <person name="Yandava C."/>
            <person name="Klein B."/>
            <person name="McEwen J.G."/>
            <person name="Puccia R."/>
            <person name="Goldman G.H."/>
            <person name="Felipe M.S."/>
            <person name="Nino-Vega G."/>
            <person name="San-Blas G."/>
            <person name="Taylor J.W."/>
            <person name="Mendoza L."/>
            <person name="Galagan J.E."/>
            <person name="Nusbaum C."/>
            <person name="Birren B.W."/>
        </authorList>
    </citation>
    <scope>NUCLEOTIDE SEQUENCE [LARGE SCALE GENOMIC DNA]</scope>
    <source>
        <strain evidence="3">H143</strain>
    </source>
</reference>
<protein>
    <submittedName>
        <fullName evidence="2">Uncharacterized protein</fullName>
    </submittedName>
</protein>
<gene>
    <name evidence="2" type="ORF">HCDG_05214</name>
</gene>